<dbReference type="AlphaFoldDB" id="A0A7W6TKL7"/>
<dbReference type="Proteomes" id="UP000520770">
    <property type="component" value="Unassembled WGS sequence"/>
</dbReference>
<reference evidence="5 6" key="1">
    <citation type="submission" date="2020-08" db="EMBL/GenBank/DDBJ databases">
        <title>Genomic Encyclopedia of Type Strains, Phase IV (KMG-V): Genome sequencing to study the core and pangenomes of soil and plant-associated prokaryotes.</title>
        <authorList>
            <person name="Whitman W."/>
        </authorList>
    </citation>
    <scope>NUCLEOTIDE SEQUENCE [LARGE SCALE GENOMIC DNA]</scope>
    <source>
        <strain evidence="3 6">SEMIA 444</strain>
        <strain evidence="2 5">SEMIA 448</strain>
        <strain evidence="4 7">SEMIA 452</strain>
    </source>
</reference>
<accession>A0A7W6TKL7</accession>
<dbReference type="Proteomes" id="UP000576087">
    <property type="component" value="Unassembled WGS sequence"/>
</dbReference>
<dbReference type="PANTHER" id="PTHR21197:SF0">
    <property type="entry name" value="UDP-GALACTOPYRANOSE MUTASE"/>
    <property type="match status" value="1"/>
</dbReference>
<name>A0A7W6TKL7_9HYPH</name>
<evidence type="ECO:0000313" key="2">
    <source>
        <dbReference type="EMBL" id="MBB4351824.1"/>
    </source>
</evidence>
<evidence type="ECO:0000313" key="4">
    <source>
        <dbReference type="EMBL" id="MBB4449757.1"/>
    </source>
</evidence>
<dbReference type="GO" id="GO:0008767">
    <property type="term" value="F:UDP-galactopyranose mutase activity"/>
    <property type="evidence" value="ECO:0007669"/>
    <property type="project" value="InterPro"/>
</dbReference>
<dbReference type="GO" id="GO:0005829">
    <property type="term" value="C:cytosol"/>
    <property type="evidence" value="ECO:0007669"/>
    <property type="project" value="TreeGrafter"/>
</dbReference>
<protein>
    <submittedName>
        <fullName evidence="3">UDP-galactopyranose mutase</fullName>
    </submittedName>
</protein>
<dbReference type="PANTHER" id="PTHR21197">
    <property type="entry name" value="UDP-GALACTOPYRANOSE MUTASE"/>
    <property type="match status" value="1"/>
</dbReference>
<dbReference type="Gene3D" id="3.40.50.720">
    <property type="entry name" value="NAD(P)-binding Rossmann-like Domain"/>
    <property type="match status" value="1"/>
</dbReference>
<keyword evidence="6" id="KW-1185">Reference proteome</keyword>
<dbReference type="Proteomes" id="UP000524535">
    <property type="component" value="Unassembled WGS sequence"/>
</dbReference>
<dbReference type="EMBL" id="JACIGY010000021">
    <property type="protein sequence ID" value="MBB4415066.1"/>
    <property type="molecule type" value="Genomic_DNA"/>
</dbReference>
<proteinExistence type="predicted"/>
<dbReference type="Pfam" id="PF03275">
    <property type="entry name" value="GLF"/>
    <property type="match status" value="1"/>
</dbReference>
<dbReference type="RefSeq" id="WP_183830583.1">
    <property type="nucleotide sequence ID" value="NZ_JACIGW010000021.1"/>
</dbReference>
<organism evidence="3 6">
    <name type="scientific">Aliirhizobium cellulosilyticum</name>
    <dbReference type="NCBI Taxonomy" id="393664"/>
    <lineage>
        <taxon>Bacteria</taxon>
        <taxon>Pseudomonadati</taxon>
        <taxon>Pseudomonadota</taxon>
        <taxon>Alphaproteobacteria</taxon>
        <taxon>Hyphomicrobiales</taxon>
        <taxon>Rhizobiaceae</taxon>
        <taxon>Aliirhizobium</taxon>
    </lineage>
</organism>
<dbReference type="SUPFAM" id="SSF51971">
    <property type="entry name" value="Nucleotide-binding domain"/>
    <property type="match status" value="1"/>
</dbReference>
<feature type="domain" description="UDP-galactopyranose mutase C-terminal" evidence="1">
    <location>
        <begin position="71"/>
        <end position="206"/>
    </location>
</feature>
<evidence type="ECO:0000313" key="3">
    <source>
        <dbReference type="EMBL" id="MBB4415066.1"/>
    </source>
</evidence>
<sequence length="226" mass="25602">MSIESWALLEDGRKVPLPVNLDTINAVFGTGLETADDAMSYLASVALPRSPVISAEDHLYSTIGKELTDPFFCPYTKKMWQLDLSEMDAAVVRRLQIRTDRDPRYFPTDTLQALPTDGYTKAFERILDHDRISVRLSTSFSRDYMAGYDACFNSMPIDELYEFDLGELPYRSVRFHVSDHLAETAEGLATINYTDAGPYTRETWWHVLPVELPLKNRTGSAFGLTV</sequence>
<gene>
    <name evidence="3" type="ORF">GGE31_005616</name>
    <name evidence="2" type="ORF">GGE33_005611</name>
    <name evidence="4" type="ORF">GGE35_005618</name>
</gene>
<dbReference type="InterPro" id="IPR015899">
    <property type="entry name" value="UDP-GalPyranose_mutase_C"/>
</dbReference>
<dbReference type="EMBL" id="JACIGW010000021">
    <property type="protein sequence ID" value="MBB4351824.1"/>
    <property type="molecule type" value="Genomic_DNA"/>
</dbReference>
<evidence type="ECO:0000313" key="6">
    <source>
        <dbReference type="Proteomes" id="UP000524535"/>
    </source>
</evidence>
<evidence type="ECO:0000259" key="1">
    <source>
        <dbReference type="Pfam" id="PF03275"/>
    </source>
</evidence>
<comment type="caution">
    <text evidence="3">The sequence shown here is derived from an EMBL/GenBank/DDBJ whole genome shotgun (WGS) entry which is preliminary data.</text>
</comment>
<dbReference type="EMBL" id="JACIHM010000024">
    <property type="protein sequence ID" value="MBB4449757.1"/>
    <property type="molecule type" value="Genomic_DNA"/>
</dbReference>
<evidence type="ECO:0000313" key="7">
    <source>
        <dbReference type="Proteomes" id="UP000576087"/>
    </source>
</evidence>
<evidence type="ECO:0000313" key="5">
    <source>
        <dbReference type="Proteomes" id="UP000520770"/>
    </source>
</evidence>
<dbReference type="GO" id="GO:0050660">
    <property type="term" value="F:flavin adenine dinucleotide binding"/>
    <property type="evidence" value="ECO:0007669"/>
    <property type="project" value="TreeGrafter"/>
</dbReference>